<organism evidence="2 3">
    <name type="scientific">Carnegiea gigantea</name>
    <dbReference type="NCBI Taxonomy" id="171969"/>
    <lineage>
        <taxon>Eukaryota</taxon>
        <taxon>Viridiplantae</taxon>
        <taxon>Streptophyta</taxon>
        <taxon>Embryophyta</taxon>
        <taxon>Tracheophyta</taxon>
        <taxon>Spermatophyta</taxon>
        <taxon>Magnoliopsida</taxon>
        <taxon>eudicotyledons</taxon>
        <taxon>Gunneridae</taxon>
        <taxon>Pentapetalae</taxon>
        <taxon>Caryophyllales</taxon>
        <taxon>Cactineae</taxon>
        <taxon>Cactaceae</taxon>
        <taxon>Cactoideae</taxon>
        <taxon>Echinocereeae</taxon>
        <taxon>Carnegiea</taxon>
    </lineage>
</organism>
<evidence type="ECO:0000313" key="3">
    <source>
        <dbReference type="Proteomes" id="UP001153076"/>
    </source>
</evidence>
<dbReference type="AlphaFoldDB" id="A0A9Q1JMZ1"/>
<feature type="region of interest" description="Disordered" evidence="1">
    <location>
        <begin position="69"/>
        <end position="93"/>
    </location>
</feature>
<reference evidence="2" key="1">
    <citation type="submission" date="2022-04" db="EMBL/GenBank/DDBJ databases">
        <title>Carnegiea gigantea Genome sequencing and assembly v2.</title>
        <authorList>
            <person name="Copetti D."/>
            <person name="Sanderson M.J."/>
            <person name="Burquez A."/>
            <person name="Wojciechowski M.F."/>
        </authorList>
    </citation>
    <scope>NUCLEOTIDE SEQUENCE</scope>
    <source>
        <strain evidence="2">SGP5-SGP5p</strain>
        <tissue evidence="2">Aerial part</tissue>
    </source>
</reference>
<name>A0A9Q1JMZ1_9CARY</name>
<dbReference type="EMBL" id="JAKOGI010001347">
    <property type="protein sequence ID" value="KAJ8426123.1"/>
    <property type="molecule type" value="Genomic_DNA"/>
</dbReference>
<comment type="caution">
    <text evidence="2">The sequence shown here is derived from an EMBL/GenBank/DDBJ whole genome shotgun (WGS) entry which is preliminary data.</text>
</comment>
<keyword evidence="3" id="KW-1185">Reference proteome</keyword>
<sequence>MATCSLMTLGGSAEPEGAKSHDLARRFTRAGSSLAPPRATLRRRPDFLIRSCPLLGRPSQRQLLSPRTLRGRQVGPFRGRAKAAATSCPSSGHRNACGHLREEGSLIRSGYKEAGGTKKEVVLEVRQFRSQLRGSLSLDLIRRRSGSFLASSILDMNNGSGLR</sequence>
<evidence type="ECO:0000256" key="1">
    <source>
        <dbReference type="SAM" id="MobiDB-lite"/>
    </source>
</evidence>
<protein>
    <submittedName>
        <fullName evidence="2">Uncharacterized protein</fullName>
    </submittedName>
</protein>
<dbReference type="Proteomes" id="UP001153076">
    <property type="component" value="Unassembled WGS sequence"/>
</dbReference>
<proteinExistence type="predicted"/>
<accession>A0A9Q1JMZ1</accession>
<evidence type="ECO:0000313" key="2">
    <source>
        <dbReference type="EMBL" id="KAJ8426123.1"/>
    </source>
</evidence>
<gene>
    <name evidence="2" type="ORF">Cgig2_005768</name>
</gene>